<dbReference type="Proteomes" id="UP001280581">
    <property type="component" value="Unassembled WGS sequence"/>
</dbReference>
<dbReference type="InterPro" id="IPR029063">
    <property type="entry name" value="SAM-dependent_MTases_sf"/>
</dbReference>
<dbReference type="CDD" id="cd02440">
    <property type="entry name" value="AdoMet_MTases"/>
    <property type="match status" value="1"/>
</dbReference>
<gene>
    <name evidence="2" type="ORF">GRF29_164g1426904</name>
</gene>
<dbReference type="InterPro" id="IPR050447">
    <property type="entry name" value="Erg6_SMT_methyltransf"/>
</dbReference>
<organism evidence="2 3">
    <name type="scientific">Pseudopithomyces chartarum</name>
    <dbReference type="NCBI Taxonomy" id="1892770"/>
    <lineage>
        <taxon>Eukaryota</taxon>
        <taxon>Fungi</taxon>
        <taxon>Dikarya</taxon>
        <taxon>Ascomycota</taxon>
        <taxon>Pezizomycotina</taxon>
        <taxon>Dothideomycetes</taxon>
        <taxon>Pleosporomycetidae</taxon>
        <taxon>Pleosporales</taxon>
        <taxon>Massarineae</taxon>
        <taxon>Didymosphaeriaceae</taxon>
        <taxon>Pseudopithomyces</taxon>
    </lineage>
</organism>
<keyword evidence="3" id="KW-1185">Reference proteome</keyword>
<evidence type="ECO:0000313" key="2">
    <source>
        <dbReference type="EMBL" id="KAK3202022.1"/>
    </source>
</evidence>
<dbReference type="PANTHER" id="PTHR44068:SF11">
    <property type="entry name" value="GERANYL DIPHOSPHATE 2-C-METHYLTRANSFERASE"/>
    <property type="match status" value="1"/>
</dbReference>
<name>A0AAN6LPT5_9PLEO</name>
<proteinExistence type="predicted"/>
<feature type="compositionally biased region" description="Polar residues" evidence="1">
    <location>
        <begin position="1"/>
        <end position="10"/>
    </location>
</feature>
<evidence type="ECO:0000256" key="1">
    <source>
        <dbReference type="SAM" id="MobiDB-lite"/>
    </source>
</evidence>
<feature type="compositionally biased region" description="Low complexity" evidence="1">
    <location>
        <begin position="131"/>
        <end position="142"/>
    </location>
</feature>
<accession>A0AAN6LPT5</accession>
<evidence type="ECO:0000313" key="3">
    <source>
        <dbReference type="Proteomes" id="UP001280581"/>
    </source>
</evidence>
<dbReference type="Pfam" id="PF02353">
    <property type="entry name" value="CMAS"/>
    <property type="match status" value="1"/>
</dbReference>
<sequence length="331" mass="36211">MADVHTNGNHAAQVGGGKETNDDNDRLKKKIVRHYDMSAGQFLKVWGEHIHHGYFKSPTDTADESQVNQVLLLADLAGISAGSRVLDIGCGIGGTARFLAREKGCKVTAITNSQGQVELARQLTATEAKKAASTSQPPSSTPKDTDFVQLPSTSTDSVAGAVRILHLDVDKAREHLGVSLNEKFDCIWMSEVIFHLHTRQSCFDTASALLESGGCFVIADIFRTAPDPASAPKRVQKELASIRRNHLCPELGTVEEYKQMAEKAGLRLRQEPKDITKNVAKTWETSVPLSSVLYLITQGRDAIGYLRGMQSMKRAYAHDTAMYAVLCFEKP</sequence>
<reference evidence="2 3" key="1">
    <citation type="submission" date="2021-02" db="EMBL/GenBank/DDBJ databases">
        <title>Genome assembly of Pseudopithomyces chartarum.</title>
        <authorList>
            <person name="Jauregui R."/>
            <person name="Singh J."/>
            <person name="Voisey C."/>
        </authorList>
    </citation>
    <scope>NUCLEOTIDE SEQUENCE [LARGE SCALE GENOMIC DNA]</scope>
    <source>
        <strain evidence="2 3">AGR01</strain>
    </source>
</reference>
<dbReference type="PANTHER" id="PTHR44068">
    <property type="entry name" value="ZGC:194242"/>
    <property type="match status" value="1"/>
</dbReference>
<dbReference type="AlphaFoldDB" id="A0AAN6LPT5"/>
<dbReference type="EMBL" id="WVTA01000015">
    <property type="protein sequence ID" value="KAK3202022.1"/>
    <property type="molecule type" value="Genomic_DNA"/>
</dbReference>
<dbReference type="Gene3D" id="3.40.50.150">
    <property type="entry name" value="Vaccinia Virus protein VP39"/>
    <property type="match status" value="1"/>
</dbReference>
<comment type="caution">
    <text evidence="2">The sequence shown here is derived from an EMBL/GenBank/DDBJ whole genome shotgun (WGS) entry which is preliminary data.</text>
</comment>
<dbReference type="SUPFAM" id="SSF53335">
    <property type="entry name" value="S-adenosyl-L-methionine-dependent methyltransferases"/>
    <property type="match status" value="1"/>
</dbReference>
<feature type="region of interest" description="Disordered" evidence="1">
    <location>
        <begin position="128"/>
        <end position="150"/>
    </location>
</feature>
<feature type="region of interest" description="Disordered" evidence="1">
    <location>
        <begin position="1"/>
        <end position="24"/>
    </location>
</feature>
<protein>
    <submittedName>
        <fullName evidence="2">Uncharacterized protein</fullName>
    </submittedName>
</protein>